<dbReference type="KEGG" id="rhoz:GXP67_35895"/>
<reference evidence="1 2" key="1">
    <citation type="submission" date="2020-01" db="EMBL/GenBank/DDBJ databases">
        <authorList>
            <person name="Kim M.K."/>
        </authorList>
    </citation>
    <scope>NUCLEOTIDE SEQUENCE [LARGE SCALE GENOMIC DNA]</scope>
    <source>
        <strain evidence="1 2">172606-1</strain>
    </source>
</reference>
<evidence type="ECO:0000313" key="2">
    <source>
        <dbReference type="Proteomes" id="UP000480178"/>
    </source>
</evidence>
<sequence length="59" mass="7192">MIELRKIAPEDTLEVSKLKDEFNRYAVQMRVQWQDLSLEEKQTLYDKLRKVEIELSKHE</sequence>
<dbReference type="RefSeq" id="WP_162447605.1">
    <property type="nucleotide sequence ID" value="NZ_CP048222.1"/>
</dbReference>
<keyword evidence="2" id="KW-1185">Reference proteome</keyword>
<dbReference type="AlphaFoldDB" id="A0A6C0GWF3"/>
<organism evidence="1 2">
    <name type="scientific">Rhodocytophaga rosea</name>
    <dbReference type="NCBI Taxonomy" id="2704465"/>
    <lineage>
        <taxon>Bacteria</taxon>
        <taxon>Pseudomonadati</taxon>
        <taxon>Bacteroidota</taxon>
        <taxon>Cytophagia</taxon>
        <taxon>Cytophagales</taxon>
        <taxon>Rhodocytophagaceae</taxon>
        <taxon>Rhodocytophaga</taxon>
    </lineage>
</organism>
<protein>
    <submittedName>
        <fullName evidence="1">Uncharacterized protein</fullName>
    </submittedName>
</protein>
<proteinExistence type="predicted"/>
<dbReference type="Proteomes" id="UP000480178">
    <property type="component" value="Chromosome"/>
</dbReference>
<dbReference type="EMBL" id="CP048222">
    <property type="protein sequence ID" value="QHT71672.1"/>
    <property type="molecule type" value="Genomic_DNA"/>
</dbReference>
<evidence type="ECO:0000313" key="1">
    <source>
        <dbReference type="EMBL" id="QHT71672.1"/>
    </source>
</evidence>
<accession>A0A6C0GWF3</accession>
<gene>
    <name evidence="1" type="ORF">GXP67_35895</name>
</gene>
<name>A0A6C0GWF3_9BACT</name>